<dbReference type="RefSeq" id="XP_022248486.1">
    <property type="nucleotide sequence ID" value="XM_022392778.1"/>
</dbReference>
<keyword evidence="6" id="KW-1185">Reference proteome</keyword>
<dbReference type="SMART" id="SM00184">
    <property type="entry name" value="RING"/>
    <property type="match status" value="1"/>
</dbReference>
<evidence type="ECO:0000313" key="7">
    <source>
        <dbReference type="RefSeq" id="XP_013780598.1"/>
    </source>
</evidence>
<protein>
    <submittedName>
        <fullName evidence="7 8">Uncharacterized protein LOC106464969 isoform X1</fullName>
    </submittedName>
</protein>
<gene>
    <name evidence="7 8" type="primary">LOC106464969</name>
</gene>
<reference evidence="7 8" key="1">
    <citation type="submission" date="2025-05" db="UniProtKB">
        <authorList>
            <consortium name="RefSeq"/>
        </authorList>
    </citation>
    <scope>IDENTIFICATION</scope>
    <source>
        <tissue evidence="7 8">Muscle</tissue>
    </source>
</reference>
<dbReference type="RefSeq" id="XP_013780598.1">
    <property type="nucleotide sequence ID" value="XM_013925144.2"/>
</dbReference>
<evidence type="ECO:0000256" key="2">
    <source>
        <dbReference type="ARBA" id="ARBA00022833"/>
    </source>
</evidence>
<organism evidence="6 7">
    <name type="scientific">Limulus polyphemus</name>
    <name type="common">Atlantic horseshoe crab</name>
    <dbReference type="NCBI Taxonomy" id="6850"/>
    <lineage>
        <taxon>Eukaryota</taxon>
        <taxon>Metazoa</taxon>
        <taxon>Ecdysozoa</taxon>
        <taxon>Arthropoda</taxon>
        <taxon>Chelicerata</taxon>
        <taxon>Merostomata</taxon>
        <taxon>Xiphosura</taxon>
        <taxon>Limulidae</taxon>
        <taxon>Limulus</taxon>
    </lineage>
</organism>
<dbReference type="SUPFAM" id="SSF54495">
    <property type="entry name" value="UBC-like"/>
    <property type="match status" value="1"/>
</dbReference>
<dbReference type="PANTHER" id="PTHR40237:SF1">
    <property type="entry name" value="LD44813P"/>
    <property type="match status" value="1"/>
</dbReference>
<keyword evidence="2" id="KW-0862">Zinc</keyword>
<dbReference type="InterPro" id="IPR013083">
    <property type="entry name" value="Znf_RING/FYVE/PHD"/>
</dbReference>
<keyword evidence="1 3" id="KW-0863">Zinc-finger</keyword>
<dbReference type="SUPFAM" id="SSF57850">
    <property type="entry name" value="RING/U-box"/>
    <property type="match status" value="1"/>
</dbReference>
<dbReference type="PROSITE" id="PS50089">
    <property type="entry name" value="ZF_RING_2"/>
    <property type="match status" value="1"/>
</dbReference>
<dbReference type="Proteomes" id="UP000694941">
    <property type="component" value="Unplaced"/>
</dbReference>
<dbReference type="Gene3D" id="3.10.110.10">
    <property type="entry name" value="Ubiquitin Conjugating Enzyme"/>
    <property type="match status" value="1"/>
</dbReference>
<keyword evidence="1 3" id="KW-0479">Metal-binding</keyword>
<proteinExistence type="predicted"/>
<accession>A0ABM1BEW6</accession>
<dbReference type="InterPro" id="IPR006575">
    <property type="entry name" value="RWD_dom"/>
</dbReference>
<dbReference type="PROSITE" id="PS50908">
    <property type="entry name" value="RWD"/>
    <property type="match status" value="1"/>
</dbReference>
<evidence type="ECO:0000256" key="1">
    <source>
        <dbReference type="ARBA" id="ARBA00022771"/>
    </source>
</evidence>
<dbReference type="InterPro" id="IPR016135">
    <property type="entry name" value="UBQ-conjugating_enzyme/RWD"/>
</dbReference>
<evidence type="ECO:0000259" key="4">
    <source>
        <dbReference type="PROSITE" id="PS50089"/>
    </source>
</evidence>
<evidence type="ECO:0000313" key="6">
    <source>
        <dbReference type="Proteomes" id="UP000694941"/>
    </source>
</evidence>
<dbReference type="PANTHER" id="PTHR40237">
    <property type="entry name" value="LD44813P"/>
    <property type="match status" value="1"/>
</dbReference>
<name>A0ABM1BEW6_LIMPO</name>
<feature type="domain" description="RWD" evidence="5">
    <location>
        <begin position="6"/>
        <end position="107"/>
    </location>
</feature>
<sequence length="378" mass="44069">MSLITNELQDVKSHCEDQIEGSKVITCVPSMVRVEIKRTKFKQLTACIQFPDNYPEQPLIIEFKSKTLAARLLDGLCKVCEKECKKYLGKPQILRLLKFVSSFIDENPLCVCSEEIASIKKELISENDDLKLKQKTSSLYLQITQEAYRIVVKITVPHHYPEEQIRVELKESNFPDLFTKFFCGQSLEISRQCIQPPLKRKPKDPPFEPKPALWPIIRFLIKEVKRFPHEKCPVCKERCLPSDPKEVTEDPNNPKFVERVYCGHIYHYDCLLSYLKTPPFQGGKKCPNCGNRIYHDRWKLTPNMAEARWAHQEARHRELEEYDPQIAMWMFPVLLVKWHCISTCSSCFSCDVTLVLLVSLTYSLFVTVNKYLDNIKNC</sequence>
<evidence type="ECO:0000259" key="5">
    <source>
        <dbReference type="PROSITE" id="PS50908"/>
    </source>
</evidence>
<dbReference type="GeneID" id="106464969"/>
<feature type="domain" description="RING-type" evidence="4">
    <location>
        <begin position="232"/>
        <end position="289"/>
    </location>
</feature>
<evidence type="ECO:0000256" key="3">
    <source>
        <dbReference type="PROSITE-ProRule" id="PRU00175"/>
    </source>
</evidence>
<dbReference type="InterPro" id="IPR001841">
    <property type="entry name" value="Znf_RING"/>
</dbReference>
<dbReference type="Gene3D" id="3.30.40.10">
    <property type="entry name" value="Zinc/RING finger domain, C3HC4 (zinc finger)"/>
    <property type="match status" value="1"/>
</dbReference>
<evidence type="ECO:0000313" key="8">
    <source>
        <dbReference type="RefSeq" id="XP_022248486.1"/>
    </source>
</evidence>
<dbReference type="Pfam" id="PF05773">
    <property type="entry name" value="RWD"/>
    <property type="match status" value="1"/>
</dbReference>